<dbReference type="InterPro" id="IPR029016">
    <property type="entry name" value="GAF-like_dom_sf"/>
</dbReference>
<evidence type="ECO:0000256" key="2">
    <source>
        <dbReference type="ARBA" id="ARBA00023125"/>
    </source>
</evidence>
<evidence type="ECO:0000259" key="4">
    <source>
        <dbReference type="PROSITE" id="PS51077"/>
    </source>
</evidence>
<dbReference type="PROSITE" id="PS51078">
    <property type="entry name" value="ICLR_ED"/>
    <property type="match status" value="1"/>
</dbReference>
<evidence type="ECO:0000256" key="3">
    <source>
        <dbReference type="ARBA" id="ARBA00023163"/>
    </source>
</evidence>
<keyword evidence="1" id="KW-0805">Transcription regulation</keyword>
<keyword evidence="2" id="KW-0238">DNA-binding</keyword>
<keyword evidence="3" id="KW-0804">Transcription</keyword>
<dbReference type="SUPFAM" id="SSF46785">
    <property type="entry name" value="Winged helix' DNA-binding domain"/>
    <property type="match status" value="1"/>
</dbReference>
<evidence type="ECO:0000259" key="5">
    <source>
        <dbReference type="PROSITE" id="PS51078"/>
    </source>
</evidence>
<keyword evidence="7" id="KW-1185">Reference proteome</keyword>
<comment type="caution">
    <text evidence="6">The sequence shown here is derived from an EMBL/GenBank/DDBJ whole genome shotgun (WGS) entry which is preliminary data.</text>
</comment>
<gene>
    <name evidence="6" type="ORF">ACFHYO_00240</name>
</gene>
<dbReference type="EMBL" id="JBHMQU010000002">
    <property type="protein sequence ID" value="MFC0810543.1"/>
    <property type="molecule type" value="Genomic_DNA"/>
</dbReference>
<feature type="domain" description="HTH iclR-type" evidence="4">
    <location>
        <begin position="11"/>
        <end position="73"/>
    </location>
</feature>
<evidence type="ECO:0000313" key="6">
    <source>
        <dbReference type="EMBL" id="MFC0810543.1"/>
    </source>
</evidence>
<evidence type="ECO:0000256" key="1">
    <source>
        <dbReference type="ARBA" id="ARBA00023015"/>
    </source>
</evidence>
<dbReference type="Gene3D" id="3.30.450.40">
    <property type="match status" value="1"/>
</dbReference>
<name>A0ABV6T3E6_9RHOB</name>
<dbReference type="InterPro" id="IPR014757">
    <property type="entry name" value="Tscrpt_reg_IclR_C"/>
</dbReference>
<dbReference type="InterPro" id="IPR005471">
    <property type="entry name" value="Tscrpt_reg_IclR_N"/>
</dbReference>
<dbReference type="PANTHER" id="PTHR30136:SF33">
    <property type="entry name" value="TRANSCRIPTIONAL REGULATORY PROTEIN"/>
    <property type="match status" value="1"/>
</dbReference>
<dbReference type="Proteomes" id="UP001589920">
    <property type="component" value="Unassembled WGS sequence"/>
</dbReference>
<dbReference type="Pfam" id="PF01614">
    <property type="entry name" value="IclR_C"/>
    <property type="match status" value="1"/>
</dbReference>
<proteinExistence type="predicted"/>
<evidence type="ECO:0000313" key="7">
    <source>
        <dbReference type="Proteomes" id="UP001589920"/>
    </source>
</evidence>
<protein>
    <submittedName>
        <fullName evidence="6">IclR family transcriptional regulator</fullName>
    </submittedName>
</protein>
<dbReference type="PANTHER" id="PTHR30136">
    <property type="entry name" value="HELIX-TURN-HELIX TRANSCRIPTIONAL REGULATOR, ICLR FAMILY"/>
    <property type="match status" value="1"/>
</dbReference>
<reference evidence="6 7" key="1">
    <citation type="submission" date="2024-09" db="EMBL/GenBank/DDBJ databases">
        <authorList>
            <person name="Sun Q."/>
            <person name="Mori K."/>
        </authorList>
    </citation>
    <scope>NUCLEOTIDE SEQUENCE [LARGE SCALE GENOMIC DNA]</scope>
    <source>
        <strain evidence="6 7">KCTC 42086</strain>
    </source>
</reference>
<dbReference type="PROSITE" id="PS51077">
    <property type="entry name" value="HTH_ICLR"/>
    <property type="match status" value="1"/>
</dbReference>
<dbReference type="RefSeq" id="WP_394317492.1">
    <property type="nucleotide sequence ID" value="NZ_JBHMQU010000002.1"/>
</dbReference>
<feature type="domain" description="IclR-ED" evidence="5">
    <location>
        <begin position="74"/>
        <end position="259"/>
    </location>
</feature>
<dbReference type="Pfam" id="PF09339">
    <property type="entry name" value="HTH_IclR"/>
    <property type="match status" value="1"/>
</dbReference>
<dbReference type="SMART" id="SM00346">
    <property type="entry name" value="HTH_ICLR"/>
    <property type="match status" value="1"/>
</dbReference>
<dbReference type="InterPro" id="IPR036388">
    <property type="entry name" value="WH-like_DNA-bd_sf"/>
</dbReference>
<dbReference type="SUPFAM" id="SSF55781">
    <property type="entry name" value="GAF domain-like"/>
    <property type="match status" value="1"/>
</dbReference>
<dbReference type="Gene3D" id="1.10.10.10">
    <property type="entry name" value="Winged helix-like DNA-binding domain superfamily/Winged helix DNA-binding domain"/>
    <property type="match status" value="1"/>
</dbReference>
<dbReference type="InterPro" id="IPR050707">
    <property type="entry name" value="HTH_MetabolicPath_Reg"/>
</dbReference>
<accession>A0ABV6T3E6</accession>
<organism evidence="6 7">
    <name type="scientific">Paracoccus panacisoli</name>
    <dbReference type="NCBI Taxonomy" id="1510163"/>
    <lineage>
        <taxon>Bacteria</taxon>
        <taxon>Pseudomonadati</taxon>
        <taxon>Pseudomonadota</taxon>
        <taxon>Alphaproteobacteria</taxon>
        <taxon>Rhodobacterales</taxon>
        <taxon>Paracoccaceae</taxon>
        <taxon>Paracoccus</taxon>
    </lineage>
</organism>
<dbReference type="InterPro" id="IPR036390">
    <property type="entry name" value="WH_DNA-bd_sf"/>
</dbReference>
<sequence length="268" mass="28431">MLRPDDDPRFATTLARGLSVLRAFRIGDDGLSNAEIAQRAGLPKSTVSRLTWTLGQLGYLVQSERDDRFRPGPTLVAVGQVAAASLSFLTPAVDLMTRLAEDTGTLVVLAVRDGPRLVLIRTWRPSRVASIWLEVGQPVSLRGFSSARAWIAAATEDELARVLADFPVGEAAPLGDLAATRGRAQAELLARGFVYTEGGPGGPAPYNAVSAPFRAAELAEPVVFTCGALPDAAEAARMQAEVGPKLAEAVQTLERLTGQPLTMTRTTT</sequence>